<accession>A0A1M2W0F8</accession>
<dbReference type="SUPFAM" id="SSF52058">
    <property type="entry name" value="L domain-like"/>
    <property type="match status" value="1"/>
</dbReference>
<reference evidence="1 2" key="1">
    <citation type="submission" date="2016-10" db="EMBL/GenBank/DDBJ databases">
        <title>Genome sequence of the basidiomycete white-rot fungus Trametes pubescens.</title>
        <authorList>
            <person name="Makela M.R."/>
            <person name="Granchi Z."/>
            <person name="Peng M."/>
            <person name="De Vries R.P."/>
            <person name="Grigoriev I."/>
            <person name="Riley R."/>
            <person name="Hilden K."/>
        </authorList>
    </citation>
    <scope>NUCLEOTIDE SEQUENCE [LARGE SCALE GENOMIC DNA]</scope>
    <source>
        <strain evidence="1 2">FBCC735</strain>
    </source>
</reference>
<evidence type="ECO:0000313" key="2">
    <source>
        <dbReference type="Proteomes" id="UP000184267"/>
    </source>
</evidence>
<proteinExistence type="predicted"/>
<organism evidence="1 2">
    <name type="scientific">Trametes pubescens</name>
    <name type="common">White-rot fungus</name>
    <dbReference type="NCBI Taxonomy" id="154538"/>
    <lineage>
        <taxon>Eukaryota</taxon>
        <taxon>Fungi</taxon>
        <taxon>Dikarya</taxon>
        <taxon>Basidiomycota</taxon>
        <taxon>Agaricomycotina</taxon>
        <taxon>Agaricomycetes</taxon>
        <taxon>Polyporales</taxon>
        <taxon>Polyporaceae</taxon>
        <taxon>Trametes</taxon>
    </lineage>
</organism>
<keyword evidence="2" id="KW-1185">Reference proteome</keyword>
<dbReference type="AlphaFoldDB" id="A0A1M2W0F8"/>
<comment type="caution">
    <text evidence="1">The sequence shown here is derived from an EMBL/GenBank/DDBJ whole genome shotgun (WGS) entry which is preliminary data.</text>
</comment>
<dbReference type="OrthoDB" id="2908272at2759"/>
<dbReference type="EMBL" id="MNAD01000413">
    <property type="protein sequence ID" value="OJT13347.1"/>
    <property type="molecule type" value="Genomic_DNA"/>
</dbReference>
<gene>
    <name evidence="1" type="ORF">TRAPUB_10113</name>
</gene>
<name>A0A1M2W0F8_TRAPU</name>
<protein>
    <recommendedName>
        <fullName evidence="3">F-box domain-containing protein</fullName>
    </recommendedName>
</protein>
<dbReference type="Proteomes" id="UP000184267">
    <property type="component" value="Unassembled WGS sequence"/>
</dbReference>
<evidence type="ECO:0008006" key="3">
    <source>
        <dbReference type="Google" id="ProtNLM"/>
    </source>
</evidence>
<sequence>MTPWADVPLPNASQSFPNGPLPDLPDNIWSRILGYATHVHGYNYLELDDELVRLSEQEKVNVTRRHVVLVSKRFYHLGLPHLYSSPHLSSEEAADAFAAQVESSPELAKLVRALCVQSTVPLSSPLQIHVPLVNLVNATDDRIQVLSGINERVPAGDMVRLERAVQSFTETLSITPRTFLNFPHLRLLTISGGRGTELDDVHQDALPQLEYLNLADAGPGMFQLFGSMGLPRLRELGFHIADAEEAFGFLQVHGAKLDVLAPHGHPPDGAELLPLLSLCTNATELHLLSVDLPQEEWKRWNAFISFLKIYRYKLPALEEFRIFHLRWPMHE</sequence>
<evidence type="ECO:0000313" key="1">
    <source>
        <dbReference type="EMBL" id="OJT13347.1"/>
    </source>
</evidence>